<dbReference type="HAMAP" id="MF_00505">
    <property type="entry name" value="HSP90"/>
    <property type="match status" value="1"/>
</dbReference>
<dbReference type="Gene3D" id="3.30.565.10">
    <property type="entry name" value="Histidine kinase-like ATPase, C-terminal domain"/>
    <property type="match status" value="1"/>
</dbReference>
<organism evidence="7 8">
    <name type="scientific">Mesorhizobium shangrilense</name>
    <dbReference type="NCBI Taxonomy" id="460060"/>
    <lineage>
        <taxon>Bacteria</taxon>
        <taxon>Pseudomonadati</taxon>
        <taxon>Pseudomonadota</taxon>
        <taxon>Alphaproteobacteria</taxon>
        <taxon>Hyphomicrobiales</taxon>
        <taxon>Phyllobacteriaceae</taxon>
        <taxon>Mesorhizobium</taxon>
    </lineage>
</organism>
<evidence type="ECO:0000259" key="6">
    <source>
        <dbReference type="SMART" id="SM00387"/>
    </source>
</evidence>
<dbReference type="PANTHER" id="PTHR11528">
    <property type="entry name" value="HEAT SHOCK PROTEIN 90 FAMILY MEMBER"/>
    <property type="match status" value="1"/>
</dbReference>
<evidence type="ECO:0000256" key="4">
    <source>
        <dbReference type="ARBA" id="ARBA00023186"/>
    </source>
</evidence>
<evidence type="ECO:0000256" key="3">
    <source>
        <dbReference type="ARBA" id="ARBA00022840"/>
    </source>
</evidence>
<accession>A0ABV2DP32</accession>
<comment type="subcellular location">
    <subcellularLocation>
        <location evidence="5">Cytoplasm</location>
    </subcellularLocation>
</comment>
<dbReference type="SUPFAM" id="SSF54211">
    <property type="entry name" value="Ribosomal protein S5 domain 2-like"/>
    <property type="match status" value="1"/>
</dbReference>
<dbReference type="InterPro" id="IPR019805">
    <property type="entry name" value="Heat_shock_protein_90_CS"/>
</dbReference>
<keyword evidence="4 5" id="KW-0143">Chaperone</keyword>
<dbReference type="SUPFAM" id="SSF55874">
    <property type="entry name" value="ATPase domain of HSP90 chaperone/DNA topoisomerase II/histidine kinase"/>
    <property type="match status" value="1"/>
</dbReference>
<evidence type="ECO:0000313" key="7">
    <source>
        <dbReference type="EMBL" id="MET2831473.1"/>
    </source>
</evidence>
<comment type="function">
    <text evidence="5">Molecular chaperone. Has ATPase activity.</text>
</comment>
<dbReference type="InterPro" id="IPR037196">
    <property type="entry name" value="HSP90_C"/>
</dbReference>
<dbReference type="Gene3D" id="1.20.120.790">
    <property type="entry name" value="Heat shock protein 90, C-terminal domain"/>
    <property type="match status" value="1"/>
</dbReference>
<proteinExistence type="inferred from homology"/>
<evidence type="ECO:0000256" key="1">
    <source>
        <dbReference type="ARBA" id="ARBA00008239"/>
    </source>
</evidence>
<dbReference type="RefSeq" id="WP_354463590.1">
    <property type="nucleotide sequence ID" value="NZ_JBEWSZ010000004.1"/>
</dbReference>
<dbReference type="InterPro" id="IPR036890">
    <property type="entry name" value="HATPase_C_sf"/>
</dbReference>
<reference evidence="7 8" key="1">
    <citation type="submission" date="2024-06" db="EMBL/GenBank/DDBJ databases">
        <authorList>
            <person name="Kim D.-U."/>
        </authorList>
    </citation>
    <scope>NUCLEOTIDE SEQUENCE [LARGE SCALE GENOMIC DNA]</scope>
    <source>
        <strain evidence="7 8">KACC15460</strain>
    </source>
</reference>
<dbReference type="InterPro" id="IPR020568">
    <property type="entry name" value="Ribosomal_Su5_D2-typ_SF"/>
</dbReference>
<dbReference type="PROSITE" id="PS00298">
    <property type="entry name" value="HSP90"/>
    <property type="match status" value="1"/>
</dbReference>
<feature type="region of interest" description="A; substrate-binding" evidence="5">
    <location>
        <begin position="1"/>
        <end position="337"/>
    </location>
</feature>
<keyword evidence="2 5" id="KW-0547">Nucleotide-binding</keyword>
<dbReference type="SUPFAM" id="SSF110942">
    <property type="entry name" value="HSP90 C-terminal domain"/>
    <property type="match status" value="1"/>
</dbReference>
<dbReference type="InterPro" id="IPR003594">
    <property type="entry name" value="HATPase_dom"/>
</dbReference>
<evidence type="ECO:0000313" key="8">
    <source>
        <dbReference type="Proteomes" id="UP001548832"/>
    </source>
</evidence>
<dbReference type="PRINTS" id="PR00775">
    <property type="entry name" value="HEATSHOCK90"/>
</dbReference>
<sequence length="631" mass="69416">MTTTTAGTPAESHVFEADVARLLHMMVHSVYSDKDVFLRELISNAADACEKLRYEAIAAPDLLAQDPSSRIVLSLDEDNRRLLVEDNGIGMSHDEMIEALGTIARSGTRAFMERIEANKAGEGAQLIGQFGVGFYSSFMVADRVDVVSRRAGSQQAWLWSSDGKGSYSIASADLAEAPARGTRIALHLMEDAKTYTSRWTLERIVKEQSGHVPVPITIIEKAGAEPTELTDGTALWTKPKSDIPPEQYTDFYRSVSGQYDDPALTVHFRAEGRHEYTALAFVPGSQPFDLFDPDRKGRMKLYVKRVFITDDAELLPRYLRFVRGLVDTADLPLNLSREMIQDSPTLAAIRKGVTGRIVKDLEKLAENDADAFLKLWDNFGSVIKEGIYEDFERRAQLMALARFRTTASGEGQRSLADYIRDAKEGQDTIYFLAGGNLEQLKASPQLEGFRARSIEVLLLTDPVDSFWVTNAPEFEGKSFKSITQGAADLAKFAKSEGDTAATGTASAEVQDFIAFAREKLAGEVSDVRSSDRLTESAACLVASEQGYDRQMERILQGAGRLQSAAKPILEINPDHPTVKAIAAETTDATLREDATLLLLDQARVLDGDKPADPRAFAGRLSRLMELSLKPA</sequence>
<keyword evidence="5" id="KW-0963">Cytoplasm</keyword>
<keyword evidence="3 5" id="KW-0067">ATP-binding</keyword>
<comment type="subunit">
    <text evidence="5">Homodimer.</text>
</comment>
<dbReference type="EMBL" id="JBEWSZ010000004">
    <property type="protein sequence ID" value="MET2831473.1"/>
    <property type="molecule type" value="Genomic_DNA"/>
</dbReference>
<protein>
    <recommendedName>
        <fullName evidence="5">Chaperone protein HtpG</fullName>
    </recommendedName>
    <alternativeName>
        <fullName evidence="5">Heat shock protein HtpG</fullName>
    </alternativeName>
    <alternativeName>
        <fullName evidence="5">High temperature protein G</fullName>
    </alternativeName>
</protein>
<evidence type="ECO:0000256" key="5">
    <source>
        <dbReference type="HAMAP-Rule" id="MF_00505"/>
    </source>
</evidence>
<dbReference type="Gene3D" id="3.40.50.11260">
    <property type="match status" value="1"/>
</dbReference>
<dbReference type="InterPro" id="IPR020575">
    <property type="entry name" value="Hsp90_N"/>
</dbReference>
<dbReference type="Proteomes" id="UP001548832">
    <property type="component" value="Unassembled WGS sequence"/>
</dbReference>
<dbReference type="Pfam" id="PF13589">
    <property type="entry name" value="HATPase_c_3"/>
    <property type="match status" value="1"/>
</dbReference>
<name>A0ABV2DP32_9HYPH</name>
<dbReference type="SMART" id="SM00387">
    <property type="entry name" value="HATPase_c"/>
    <property type="match status" value="1"/>
</dbReference>
<keyword evidence="5" id="KW-0346">Stress response</keyword>
<dbReference type="NCBIfam" id="NF003555">
    <property type="entry name" value="PRK05218.1"/>
    <property type="match status" value="1"/>
</dbReference>
<dbReference type="PIRSF" id="PIRSF002583">
    <property type="entry name" value="Hsp90"/>
    <property type="match status" value="1"/>
</dbReference>
<dbReference type="CDD" id="cd16927">
    <property type="entry name" value="HATPase_Hsp90-like"/>
    <property type="match status" value="1"/>
</dbReference>
<comment type="similarity">
    <text evidence="1 5">Belongs to the heat shock protein 90 family.</text>
</comment>
<gene>
    <name evidence="5 7" type="primary">htpG</name>
    <name evidence="7" type="ORF">ABVQ20_31455</name>
</gene>
<dbReference type="Pfam" id="PF00183">
    <property type="entry name" value="HSP90"/>
    <property type="match status" value="1"/>
</dbReference>
<dbReference type="InterPro" id="IPR001404">
    <property type="entry name" value="Hsp90_fam"/>
</dbReference>
<feature type="region of interest" description="C" evidence="5">
    <location>
        <begin position="554"/>
        <end position="631"/>
    </location>
</feature>
<keyword evidence="8" id="KW-1185">Reference proteome</keyword>
<feature type="domain" description="Histidine kinase/HSP90-like ATPase" evidence="6">
    <location>
        <begin position="33"/>
        <end position="192"/>
    </location>
</feature>
<feature type="region of interest" description="B" evidence="5">
    <location>
        <begin position="338"/>
        <end position="553"/>
    </location>
</feature>
<dbReference type="Gene3D" id="3.30.230.80">
    <property type="match status" value="1"/>
</dbReference>
<comment type="caution">
    <text evidence="7">The sequence shown here is derived from an EMBL/GenBank/DDBJ whole genome shotgun (WGS) entry which is preliminary data.</text>
</comment>
<evidence type="ECO:0000256" key="2">
    <source>
        <dbReference type="ARBA" id="ARBA00022741"/>
    </source>
</evidence>